<evidence type="ECO:0000313" key="1">
    <source>
        <dbReference type="EMBL" id="WMV08347.1"/>
    </source>
</evidence>
<dbReference type="PANTHER" id="PTHR33064:SF37">
    <property type="entry name" value="RIBONUCLEASE H"/>
    <property type="match status" value="1"/>
</dbReference>
<dbReference type="SUPFAM" id="SSF56672">
    <property type="entry name" value="DNA/RNA polymerases"/>
    <property type="match status" value="1"/>
</dbReference>
<dbReference type="Proteomes" id="UP001234989">
    <property type="component" value="Chromosome 1"/>
</dbReference>
<protein>
    <submittedName>
        <fullName evidence="1">Uncharacterized protein</fullName>
    </submittedName>
</protein>
<dbReference type="EMBL" id="CP133612">
    <property type="protein sequence ID" value="WMV08347.1"/>
    <property type="molecule type" value="Genomic_DNA"/>
</dbReference>
<reference evidence="1" key="1">
    <citation type="submission" date="2023-08" db="EMBL/GenBank/DDBJ databases">
        <title>A de novo genome assembly of Solanum verrucosum Schlechtendal, a Mexican diploid species geographically isolated from the other diploid A-genome species in potato relatives.</title>
        <authorList>
            <person name="Hosaka K."/>
        </authorList>
    </citation>
    <scope>NUCLEOTIDE SEQUENCE</scope>
    <source>
        <tissue evidence="1">Young leaves</tissue>
    </source>
</reference>
<name>A0AAF0T598_SOLVR</name>
<dbReference type="FunFam" id="3.30.70.270:FF:000020">
    <property type="entry name" value="Transposon Tf2-6 polyprotein-like Protein"/>
    <property type="match status" value="1"/>
</dbReference>
<dbReference type="InterPro" id="IPR043128">
    <property type="entry name" value="Rev_trsase/Diguanyl_cyclase"/>
</dbReference>
<dbReference type="Gene3D" id="3.30.70.270">
    <property type="match status" value="1"/>
</dbReference>
<dbReference type="AlphaFoldDB" id="A0AAF0T598"/>
<evidence type="ECO:0000313" key="2">
    <source>
        <dbReference type="Proteomes" id="UP001234989"/>
    </source>
</evidence>
<dbReference type="InterPro" id="IPR051320">
    <property type="entry name" value="Viral_Replic_Matur_Polypro"/>
</dbReference>
<dbReference type="InterPro" id="IPR043502">
    <property type="entry name" value="DNA/RNA_pol_sf"/>
</dbReference>
<dbReference type="PANTHER" id="PTHR33064">
    <property type="entry name" value="POL PROTEIN"/>
    <property type="match status" value="1"/>
</dbReference>
<organism evidence="1 2">
    <name type="scientific">Solanum verrucosum</name>
    <dbReference type="NCBI Taxonomy" id="315347"/>
    <lineage>
        <taxon>Eukaryota</taxon>
        <taxon>Viridiplantae</taxon>
        <taxon>Streptophyta</taxon>
        <taxon>Embryophyta</taxon>
        <taxon>Tracheophyta</taxon>
        <taxon>Spermatophyta</taxon>
        <taxon>Magnoliopsida</taxon>
        <taxon>eudicotyledons</taxon>
        <taxon>Gunneridae</taxon>
        <taxon>Pentapetalae</taxon>
        <taxon>asterids</taxon>
        <taxon>lamiids</taxon>
        <taxon>Solanales</taxon>
        <taxon>Solanaceae</taxon>
        <taxon>Solanoideae</taxon>
        <taxon>Solaneae</taxon>
        <taxon>Solanum</taxon>
    </lineage>
</organism>
<keyword evidence="2" id="KW-1185">Reference proteome</keyword>
<proteinExistence type="predicted"/>
<gene>
    <name evidence="1" type="ORF">MTR67_001732</name>
</gene>
<sequence>MDAVKSWPRPLSPSDIRSFLRLTGYYRSFVEGFSLISSLLMALTQKKVKFILPEACEKSFHELKDRLASTPELTLPEGTNGFVVPCVASRNGLGYALSRLSMGSVAHIDDDKKELDQDVHLLARLDVRLVDSTKCGFMVHTGSKSSFVENVKPKQGLDPTLVELKEVVLKKFLEAFSQGRDSVLSYQGRLCVPNVDDFRGKILSEAYSSRYSIHSGASKMYHDLREIY</sequence>
<accession>A0AAF0T598</accession>